<dbReference type="Pfam" id="PF00535">
    <property type="entry name" value="Glycos_transf_2"/>
    <property type="match status" value="1"/>
</dbReference>
<evidence type="ECO:0000259" key="2">
    <source>
        <dbReference type="Pfam" id="PF00535"/>
    </source>
</evidence>
<dbReference type="EMBL" id="JAFCNB010000006">
    <property type="protein sequence ID" value="MBP2704801.1"/>
    <property type="molecule type" value="Genomic_DNA"/>
</dbReference>
<organism evidence="3 4">
    <name type="scientific">Microbispora oryzae</name>
    <dbReference type="NCBI Taxonomy" id="2806554"/>
    <lineage>
        <taxon>Bacteria</taxon>
        <taxon>Bacillati</taxon>
        <taxon>Actinomycetota</taxon>
        <taxon>Actinomycetes</taxon>
        <taxon>Streptosporangiales</taxon>
        <taxon>Streptosporangiaceae</taxon>
        <taxon>Microbispora</taxon>
    </lineage>
</organism>
<dbReference type="RefSeq" id="WP_210156097.1">
    <property type="nucleotide sequence ID" value="NZ_JAFCNB010000006.1"/>
</dbReference>
<accession>A0A941AI58</accession>
<dbReference type="InterPro" id="IPR029044">
    <property type="entry name" value="Nucleotide-diphossugar_trans"/>
</dbReference>
<dbReference type="InterPro" id="IPR001173">
    <property type="entry name" value="Glyco_trans_2-like"/>
</dbReference>
<dbReference type="Gene3D" id="3.90.550.10">
    <property type="entry name" value="Spore Coat Polysaccharide Biosynthesis Protein SpsA, Chain A"/>
    <property type="match status" value="1"/>
</dbReference>
<dbReference type="InterPro" id="IPR050834">
    <property type="entry name" value="Glycosyltransf_2"/>
</dbReference>
<keyword evidence="4" id="KW-1185">Reference proteome</keyword>
<evidence type="ECO:0000313" key="3">
    <source>
        <dbReference type="EMBL" id="MBP2704801.1"/>
    </source>
</evidence>
<sequence>MRDEDHTRIPRIPLNDYGVLGDPPELGAWTPSLAVSVIVPAYRAERTLPLTLAALAAQTYPSHLLEVVVVDDGDHPMPPLDGPMPARTRIVRPAPGVWGKPAACVAGAEIADGDVIHFLDADVVPFPDHVEAHMRWHHLASYLVVLGRLRFVPGLDEVPANEVLAAIEAGALDKLFPDADGTPQWTEERWDQTADLREAGLKAFSVMVGATASLPAALFRAAGGLDRTLVLGEDTELGYRLAQAGAVFVADRAARARHIGESTVMRREQEVKRHNWPYLAERVPAFRWLRRHPARRYLVPYVEVVVAAGDASFEEVRGTVDAVLASRLPDVSVRIVAPWSRLRGGRRDALRDPDLDLRLVRACYEGESRVAFCESVPDVCFPVPFRLHCPPGWAPGRSAIGSLVKFADRRGLAVVSLALEEGADGEVVHARLERTAAFTRARWCAAPGDDLDDLAHEMFGTLWDAGDKWGIAAAQPPPPPPAARPWSADPGAAEPGAAAPAGDSAAHRSRRTARPLRRTARRTARRIRRRLRSLVRAA</sequence>
<dbReference type="Proteomes" id="UP000674234">
    <property type="component" value="Unassembled WGS sequence"/>
</dbReference>
<feature type="compositionally biased region" description="Basic residues" evidence="1">
    <location>
        <begin position="507"/>
        <end position="523"/>
    </location>
</feature>
<proteinExistence type="predicted"/>
<comment type="caution">
    <text evidence="3">The sequence shown here is derived from an EMBL/GenBank/DDBJ whole genome shotgun (WGS) entry which is preliminary data.</text>
</comment>
<feature type="compositionally biased region" description="Low complexity" evidence="1">
    <location>
        <begin position="484"/>
        <end position="504"/>
    </location>
</feature>
<evidence type="ECO:0000313" key="4">
    <source>
        <dbReference type="Proteomes" id="UP000674234"/>
    </source>
</evidence>
<dbReference type="PANTHER" id="PTHR43685:SF3">
    <property type="entry name" value="SLR2126 PROTEIN"/>
    <property type="match status" value="1"/>
</dbReference>
<gene>
    <name evidence="3" type="ORF">JOL79_13355</name>
</gene>
<reference evidence="3" key="1">
    <citation type="submission" date="2021-02" db="EMBL/GenBank/DDBJ databases">
        <title>Draft genome sequence of Microbispora sp. RL4-1S isolated from rice leaves in Thailand.</title>
        <authorList>
            <person name="Muangham S."/>
            <person name="Duangmal K."/>
        </authorList>
    </citation>
    <scope>NUCLEOTIDE SEQUENCE</scope>
    <source>
        <strain evidence="3">RL4-1S</strain>
    </source>
</reference>
<name>A0A941AI58_9ACTN</name>
<evidence type="ECO:0000256" key="1">
    <source>
        <dbReference type="SAM" id="MobiDB-lite"/>
    </source>
</evidence>
<dbReference type="CDD" id="cd00761">
    <property type="entry name" value="Glyco_tranf_GTA_type"/>
    <property type="match status" value="1"/>
</dbReference>
<dbReference type="SUPFAM" id="SSF53448">
    <property type="entry name" value="Nucleotide-diphospho-sugar transferases"/>
    <property type="match status" value="1"/>
</dbReference>
<dbReference type="AlphaFoldDB" id="A0A941AI58"/>
<dbReference type="PANTHER" id="PTHR43685">
    <property type="entry name" value="GLYCOSYLTRANSFERASE"/>
    <property type="match status" value="1"/>
</dbReference>
<feature type="domain" description="Glycosyltransferase 2-like" evidence="2">
    <location>
        <begin position="36"/>
        <end position="149"/>
    </location>
</feature>
<feature type="region of interest" description="Disordered" evidence="1">
    <location>
        <begin position="469"/>
        <end position="523"/>
    </location>
</feature>
<protein>
    <submittedName>
        <fullName evidence="3">Glycosyltransferase</fullName>
    </submittedName>
</protein>